<dbReference type="Pfam" id="PF03074">
    <property type="entry name" value="GCS"/>
    <property type="match status" value="1"/>
</dbReference>
<dbReference type="FunCoup" id="A8Q4T1">
    <property type="interactions" value="177"/>
</dbReference>
<dbReference type="VEuPathDB" id="FungiDB:MGL_2630"/>
<reference evidence="12 13" key="1">
    <citation type="journal article" date="2007" name="Proc. Natl. Acad. Sci. U.S.A.">
        <title>Dandruff-associated Malassezia genomes reveal convergent and divergent virulence traits shared with plant and human fungal pathogens.</title>
        <authorList>
            <person name="Xu J."/>
            <person name="Saunders C.W."/>
            <person name="Hu P."/>
            <person name="Grant R.A."/>
            <person name="Boekhout T."/>
            <person name="Kuramae E.E."/>
            <person name="Kronstad J.W."/>
            <person name="Deangelis Y.M."/>
            <person name="Reeder N.L."/>
            <person name="Johnstone K.R."/>
            <person name="Leland M."/>
            <person name="Fieno A.M."/>
            <person name="Begley W.M."/>
            <person name="Sun Y."/>
            <person name="Lacey M.P."/>
            <person name="Chaudhary T."/>
            <person name="Keough T."/>
            <person name="Chu L."/>
            <person name="Sears R."/>
            <person name="Yuan B."/>
            <person name="Dawson T.L.Jr."/>
        </authorList>
    </citation>
    <scope>NUCLEOTIDE SEQUENCE [LARGE SCALE GENOMIC DNA]</scope>
    <source>
        <strain evidence="13">ATCC MYA-4612 / CBS 7966</strain>
    </source>
</reference>
<dbReference type="GO" id="GO:0006750">
    <property type="term" value="P:glutathione biosynthetic process"/>
    <property type="evidence" value="ECO:0007669"/>
    <property type="project" value="UniProtKB-UniRule"/>
</dbReference>
<dbReference type="PANTHER" id="PTHR11164">
    <property type="entry name" value="GLUTAMATE CYSTEINE LIGASE"/>
    <property type="match status" value="1"/>
</dbReference>
<evidence type="ECO:0000256" key="1">
    <source>
        <dbReference type="ARBA" id="ARBA00005006"/>
    </source>
</evidence>
<dbReference type="KEGG" id="mgl:MGL_2630"/>
<dbReference type="InterPro" id="IPR004308">
    <property type="entry name" value="GCS"/>
</dbReference>
<keyword evidence="7 10" id="KW-0067">ATP-binding</keyword>
<accession>A8Q4T1</accession>
<evidence type="ECO:0000256" key="11">
    <source>
        <dbReference type="SAM" id="MobiDB-lite"/>
    </source>
</evidence>
<evidence type="ECO:0000256" key="4">
    <source>
        <dbReference type="ARBA" id="ARBA00022598"/>
    </source>
</evidence>
<name>A8Q4T1_MALGO</name>
<dbReference type="PANTHER" id="PTHR11164:SF0">
    <property type="entry name" value="GLUTAMATE--CYSTEINE LIGASE CATALYTIC SUBUNIT"/>
    <property type="match status" value="1"/>
</dbReference>
<organism evidence="12 13">
    <name type="scientific">Malassezia globosa (strain ATCC MYA-4612 / CBS 7966)</name>
    <name type="common">Dandruff-associated fungus</name>
    <dbReference type="NCBI Taxonomy" id="425265"/>
    <lineage>
        <taxon>Eukaryota</taxon>
        <taxon>Fungi</taxon>
        <taxon>Dikarya</taxon>
        <taxon>Basidiomycota</taxon>
        <taxon>Ustilaginomycotina</taxon>
        <taxon>Malasseziomycetes</taxon>
        <taxon>Malasseziales</taxon>
        <taxon>Malasseziaceae</taxon>
        <taxon>Malassezia</taxon>
    </lineage>
</organism>
<dbReference type="EMBL" id="AAYY01000009">
    <property type="protein sequence ID" value="EDP43034.1"/>
    <property type="molecule type" value="Genomic_DNA"/>
</dbReference>
<keyword evidence="4 10" id="KW-0436">Ligase</keyword>
<comment type="similarity">
    <text evidence="2 10">Belongs to the glutamate--cysteine ligase type 3 family.</text>
</comment>
<dbReference type="EC" id="6.3.2.2" evidence="3 10"/>
<feature type="region of interest" description="Disordered" evidence="11">
    <location>
        <begin position="322"/>
        <end position="348"/>
    </location>
</feature>
<dbReference type="OrthoDB" id="7939818at2759"/>
<evidence type="ECO:0000256" key="6">
    <source>
        <dbReference type="ARBA" id="ARBA00022741"/>
    </source>
</evidence>
<dbReference type="Gene3D" id="1.10.8.960">
    <property type="match status" value="1"/>
</dbReference>
<protein>
    <recommendedName>
        <fullName evidence="3 10">Glutamate--cysteine ligase</fullName>
        <ecNumber evidence="3 10">6.3.2.2</ecNumber>
    </recommendedName>
    <alternativeName>
        <fullName evidence="9 10">Gamma-ECS</fullName>
    </alternativeName>
    <alternativeName>
        <fullName evidence="8 10">Gamma-glutamylcysteine synthetase</fullName>
    </alternativeName>
</protein>
<dbReference type="Proteomes" id="UP000008837">
    <property type="component" value="Unassembled WGS sequence"/>
</dbReference>
<dbReference type="RefSeq" id="XP_001730248.1">
    <property type="nucleotide sequence ID" value="XM_001730196.1"/>
</dbReference>
<dbReference type="STRING" id="425265.A8Q4T1"/>
<evidence type="ECO:0000256" key="8">
    <source>
        <dbReference type="ARBA" id="ARBA00030585"/>
    </source>
</evidence>
<dbReference type="OMA" id="IAHMFIR"/>
<dbReference type="GeneID" id="5854553"/>
<feature type="compositionally biased region" description="Basic and acidic residues" evidence="11">
    <location>
        <begin position="322"/>
        <end position="332"/>
    </location>
</feature>
<evidence type="ECO:0000256" key="2">
    <source>
        <dbReference type="ARBA" id="ARBA00008100"/>
    </source>
</evidence>
<dbReference type="Gene3D" id="3.30.590.50">
    <property type="match status" value="2"/>
</dbReference>
<evidence type="ECO:0000256" key="3">
    <source>
        <dbReference type="ARBA" id="ARBA00012220"/>
    </source>
</evidence>
<dbReference type="InterPro" id="IPR014746">
    <property type="entry name" value="Gln_synth/guanido_kin_cat_dom"/>
</dbReference>
<evidence type="ECO:0000313" key="12">
    <source>
        <dbReference type="EMBL" id="EDP43034.1"/>
    </source>
</evidence>
<dbReference type="SUPFAM" id="SSF55931">
    <property type="entry name" value="Glutamine synthetase/guanido kinase"/>
    <property type="match status" value="1"/>
</dbReference>
<dbReference type="AlphaFoldDB" id="A8Q4T1"/>
<comment type="pathway">
    <text evidence="1 10">Sulfur metabolism; glutathione biosynthesis; glutathione from L-cysteine and L-glutamate: step 1/2.</text>
</comment>
<dbReference type="GO" id="GO:0004357">
    <property type="term" value="F:glutamate-cysteine ligase activity"/>
    <property type="evidence" value="ECO:0007669"/>
    <property type="project" value="UniProtKB-UniRule"/>
</dbReference>
<evidence type="ECO:0000313" key="13">
    <source>
        <dbReference type="Proteomes" id="UP000008837"/>
    </source>
</evidence>
<keyword evidence="6 10" id="KW-0547">Nucleotide-binding</keyword>
<gene>
    <name evidence="12" type="ORF">MGL_2630</name>
</gene>
<comment type="catalytic activity">
    <reaction evidence="10">
        <text>L-cysteine + L-glutamate + ATP = gamma-L-glutamyl-L-cysteine + ADP + phosphate + H(+)</text>
        <dbReference type="Rhea" id="RHEA:13285"/>
        <dbReference type="ChEBI" id="CHEBI:15378"/>
        <dbReference type="ChEBI" id="CHEBI:29985"/>
        <dbReference type="ChEBI" id="CHEBI:30616"/>
        <dbReference type="ChEBI" id="CHEBI:35235"/>
        <dbReference type="ChEBI" id="CHEBI:43474"/>
        <dbReference type="ChEBI" id="CHEBI:58173"/>
        <dbReference type="ChEBI" id="CHEBI:456216"/>
        <dbReference type="EC" id="6.3.2.2"/>
    </reaction>
</comment>
<evidence type="ECO:0000256" key="5">
    <source>
        <dbReference type="ARBA" id="ARBA00022684"/>
    </source>
</evidence>
<dbReference type="GO" id="GO:0017109">
    <property type="term" value="C:glutamate-cysteine ligase complex"/>
    <property type="evidence" value="ECO:0007669"/>
    <property type="project" value="TreeGrafter"/>
</dbReference>
<proteinExistence type="inferred from homology"/>
<dbReference type="InParanoid" id="A8Q4T1"/>
<sequence length="633" mass="72786">MGLLSLGTPLAWEDARELSEHVRKHGIEQFLSVWRESRDRQNDPLLWGDELEYMVVVLDHAHKTARLSLRQGEILERLNTCCMKELQNLAPEDRPKFHPEYGRYMIESTPGSPFGISASELLRVEPNMLLRRDITRQHLRDNEVLMALASYPRLGVLDTPFTEPVCELPPRGVASHSLFLPDEIINQHVRFPTLTANIRKRRGSKVRINVPIFRDAHTPTPFIDPSIPWERAEFAEDPEAKLGAAYADHIYMDAMGFGMGCSCLQVTFQARCLADARRMYDQLVPITPLLLAATAASPVYRGYLADVDCRWNIISAAVDDRTPAERAEHPLKPAEPMHNSDTGPRTLRKSRYDSVDSYLDAREWNDVDLEMNMPVKQRLMECGVDELLAEHMAHLFVRDPLVVFSENIDLDDERSMDHFENIQSTNWQTMRFKPPPHGAHVGWRVEFRPMEIQLTDFENAAYSIFLVLLTQVIMTMPVDFCMPISLVDVNMQRAQQRNAVHTQRFHFRTSAQTKETREYTLAELFLGTPTMPGLVPLTRTYLDSLDLDSDTRRRLDEYLDFVAMRADGRLVTMATFVRDFVTQHHAYQRDSVIHDEINYDLLCVLDAIERGTQEAPTLLPSWYADRRRHAGGM</sequence>
<dbReference type="UniPathway" id="UPA00142">
    <property type="reaction ID" value="UER00209"/>
</dbReference>
<evidence type="ECO:0000256" key="10">
    <source>
        <dbReference type="RuleBase" id="RU367135"/>
    </source>
</evidence>
<keyword evidence="13" id="KW-1185">Reference proteome</keyword>
<comment type="caution">
    <text evidence="12">The sequence shown here is derived from an EMBL/GenBank/DDBJ whole genome shotgun (WGS) entry which is preliminary data.</text>
</comment>
<evidence type="ECO:0000256" key="7">
    <source>
        <dbReference type="ARBA" id="ARBA00022840"/>
    </source>
</evidence>
<evidence type="ECO:0000256" key="9">
    <source>
        <dbReference type="ARBA" id="ARBA00032122"/>
    </source>
</evidence>
<dbReference type="FunFam" id="3.30.590.50:FF:000002">
    <property type="entry name" value="Glutamate--cysteine ligase catalytic subunit"/>
    <property type="match status" value="1"/>
</dbReference>
<keyword evidence="5 10" id="KW-0317">Glutathione biosynthesis</keyword>
<dbReference type="GO" id="GO:0005524">
    <property type="term" value="F:ATP binding"/>
    <property type="evidence" value="ECO:0007669"/>
    <property type="project" value="UniProtKB-UniRule"/>
</dbReference>